<keyword evidence="7" id="KW-1185">Reference proteome</keyword>
<protein>
    <submittedName>
        <fullName evidence="6">SLIT3 protein</fullName>
    </submittedName>
</protein>
<gene>
    <name evidence="6" type="primary">SLIT3</name>
    <name evidence="6" type="ORF">BLAG_LOCUS12716</name>
</gene>
<dbReference type="OrthoDB" id="283575at2759"/>
<dbReference type="SUPFAM" id="SSF52058">
    <property type="entry name" value="L domain-like"/>
    <property type="match status" value="1"/>
</dbReference>
<dbReference type="PANTHER" id="PTHR24369">
    <property type="entry name" value="ANTIGEN BSP, PUTATIVE-RELATED"/>
    <property type="match status" value="1"/>
</dbReference>
<dbReference type="PANTHER" id="PTHR24369:SF210">
    <property type="entry name" value="CHAOPTIN-RELATED"/>
    <property type="match status" value="1"/>
</dbReference>
<keyword evidence="5" id="KW-0812">Transmembrane</keyword>
<name>A0A8J9ZFG8_BRALA</name>
<evidence type="ECO:0000256" key="4">
    <source>
        <dbReference type="SAM" id="MobiDB-lite"/>
    </source>
</evidence>
<dbReference type="SMART" id="SM00369">
    <property type="entry name" value="LRR_TYP"/>
    <property type="match status" value="3"/>
</dbReference>
<evidence type="ECO:0000256" key="3">
    <source>
        <dbReference type="ARBA" id="ARBA00022737"/>
    </source>
</evidence>
<keyword evidence="2" id="KW-0732">Signal</keyword>
<dbReference type="Proteomes" id="UP000838412">
    <property type="component" value="Chromosome 2"/>
</dbReference>
<evidence type="ECO:0000313" key="7">
    <source>
        <dbReference type="Proteomes" id="UP000838412"/>
    </source>
</evidence>
<dbReference type="AlphaFoldDB" id="A0A8J9ZFG8"/>
<dbReference type="Gene3D" id="3.80.10.10">
    <property type="entry name" value="Ribonuclease Inhibitor"/>
    <property type="match status" value="1"/>
</dbReference>
<accession>A0A8J9ZFG8</accession>
<keyword evidence="5" id="KW-0472">Membrane</keyword>
<keyword evidence="5" id="KW-1133">Transmembrane helix</keyword>
<evidence type="ECO:0000256" key="2">
    <source>
        <dbReference type="ARBA" id="ARBA00022729"/>
    </source>
</evidence>
<sequence>MPRLSHLDLSDNRLRKFPWRSLHNVPNITYLILDNNEISEVDDYVDFPQSLRWLYLRSNRITTIPETFLNGLKPPKLSLFLRITQNPFLCDCEIQWIARLRRCVWEYREEGCVDARSHEVRTCMLANCNFHSNGALVIVDRIDPTTLFVNKLSPDELLKCDSPPEMKGVITAFLCTILAIMAIAFIGRRVKPFVCSAYQRRRGSSGVPLQEGGPTSLNSRRCDETTYNDYIDMVVSPLAKLRSDEDVPPPLPPRNESLVPLRY</sequence>
<keyword evidence="1" id="KW-0433">Leucine-rich repeat</keyword>
<dbReference type="InterPro" id="IPR050541">
    <property type="entry name" value="LRR_TM_domain-containing"/>
</dbReference>
<dbReference type="Pfam" id="PF00560">
    <property type="entry name" value="LRR_1"/>
    <property type="match status" value="1"/>
</dbReference>
<feature type="transmembrane region" description="Helical" evidence="5">
    <location>
        <begin position="168"/>
        <end position="186"/>
    </location>
</feature>
<dbReference type="GO" id="GO:0005886">
    <property type="term" value="C:plasma membrane"/>
    <property type="evidence" value="ECO:0007669"/>
    <property type="project" value="TreeGrafter"/>
</dbReference>
<evidence type="ECO:0000313" key="6">
    <source>
        <dbReference type="EMBL" id="CAH1252707.1"/>
    </source>
</evidence>
<evidence type="ECO:0000256" key="1">
    <source>
        <dbReference type="ARBA" id="ARBA00022614"/>
    </source>
</evidence>
<dbReference type="InterPro" id="IPR003591">
    <property type="entry name" value="Leu-rich_rpt_typical-subtyp"/>
</dbReference>
<keyword evidence="3" id="KW-0677">Repeat</keyword>
<dbReference type="PROSITE" id="PS51450">
    <property type="entry name" value="LRR"/>
    <property type="match status" value="1"/>
</dbReference>
<reference evidence="6" key="1">
    <citation type="submission" date="2022-01" db="EMBL/GenBank/DDBJ databases">
        <authorList>
            <person name="Braso-Vives M."/>
        </authorList>
    </citation>
    <scope>NUCLEOTIDE SEQUENCE</scope>
</reference>
<dbReference type="InterPro" id="IPR032675">
    <property type="entry name" value="LRR_dom_sf"/>
</dbReference>
<dbReference type="InterPro" id="IPR001611">
    <property type="entry name" value="Leu-rich_rpt"/>
</dbReference>
<proteinExistence type="predicted"/>
<feature type="region of interest" description="Disordered" evidence="4">
    <location>
        <begin position="242"/>
        <end position="263"/>
    </location>
</feature>
<evidence type="ECO:0000256" key="5">
    <source>
        <dbReference type="SAM" id="Phobius"/>
    </source>
</evidence>
<dbReference type="EMBL" id="OV696687">
    <property type="protein sequence ID" value="CAH1252707.1"/>
    <property type="molecule type" value="Genomic_DNA"/>
</dbReference>
<dbReference type="Pfam" id="PF13855">
    <property type="entry name" value="LRR_8"/>
    <property type="match status" value="1"/>
</dbReference>
<organism evidence="6 7">
    <name type="scientific">Branchiostoma lanceolatum</name>
    <name type="common">Common lancelet</name>
    <name type="synonym">Amphioxus lanceolatum</name>
    <dbReference type="NCBI Taxonomy" id="7740"/>
    <lineage>
        <taxon>Eukaryota</taxon>
        <taxon>Metazoa</taxon>
        <taxon>Chordata</taxon>
        <taxon>Cephalochordata</taxon>
        <taxon>Leptocardii</taxon>
        <taxon>Amphioxiformes</taxon>
        <taxon>Branchiostomatidae</taxon>
        <taxon>Branchiostoma</taxon>
    </lineage>
</organism>